<dbReference type="InterPro" id="IPR037245">
    <property type="entry name" value="FIP-RBD_C_sf"/>
</dbReference>
<dbReference type="Proteomes" id="UP000694557">
    <property type="component" value="Unassembled WGS sequence"/>
</dbReference>
<evidence type="ECO:0000256" key="4">
    <source>
        <dbReference type="ARBA" id="ARBA00022753"/>
    </source>
</evidence>
<feature type="region of interest" description="Disordered" evidence="6">
    <location>
        <begin position="236"/>
        <end position="266"/>
    </location>
</feature>
<accession>A0A8C7CYD6</accession>
<dbReference type="GO" id="GO:0045055">
    <property type="term" value="P:regulated exocytosis"/>
    <property type="evidence" value="ECO:0007669"/>
    <property type="project" value="TreeGrafter"/>
</dbReference>
<feature type="region of interest" description="Disordered" evidence="6">
    <location>
        <begin position="533"/>
        <end position="592"/>
    </location>
</feature>
<comment type="subcellular location">
    <subcellularLocation>
        <location evidence="1">Recycling endosome</location>
    </subcellularLocation>
</comment>
<dbReference type="GO" id="GO:0031267">
    <property type="term" value="F:small GTPase binding"/>
    <property type="evidence" value="ECO:0007669"/>
    <property type="project" value="InterPro"/>
</dbReference>
<feature type="compositionally biased region" description="Polar residues" evidence="6">
    <location>
        <begin position="883"/>
        <end position="907"/>
    </location>
</feature>
<feature type="compositionally biased region" description="Low complexity" evidence="6">
    <location>
        <begin position="535"/>
        <end position="547"/>
    </location>
</feature>
<dbReference type="Gene3D" id="2.60.40.150">
    <property type="entry name" value="C2 domain"/>
    <property type="match status" value="1"/>
</dbReference>
<keyword evidence="2" id="KW-0813">Transport</keyword>
<feature type="compositionally biased region" description="Polar residues" evidence="6">
    <location>
        <begin position="343"/>
        <end position="361"/>
    </location>
</feature>
<feature type="domain" description="FIP-RBD" evidence="8">
    <location>
        <begin position="1356"/>
        <end position="1418"/>
    </location>
</feature>
<feature type="compositionally biased region" description="Basic and acidic residues" evidence="6">
    <location>
        <begin position="1206"/>
        <end position="1219"/>
    </location>
</feature>
<feature type="compositionally biased region" description="Polar residues" evidence="6">
    <location>
        <begin position="731"/>
        <end position="745"/>
    </location>
</feature>
<evidence type="ECO:0000259" key="7">
    <source>
        <dbReference type="PROSITE" id="PS50004"/>
    </source>
</evidence>
<dbReference type="SUPFAM" id="SSF144270">
    <property type="entry name" value="Eferin C-derminal domain-like"/>
    <property type="match status" value="1"/>
</dbReference>
<feature type="compositionally biased region" description="Polar residues" evidence="6">
    <location>
        <begin position="925"/>
        <end position="955"/>
    </location>
</feature>
<feature type="compositionally biased region" description="Polar residues" evidence="6">
    <location>
        <begin position="210"/>
        <end position="219"/>
    </location>
</feature>
<dbReference type="Pfam" id="PF00168">
    <property type="entry name" value="C2"/>
    <property type="match status" value="1"/>
</dbReference>
<evidence type="ECO:0000259" key="8">
    <source>
        <dbReference type="PROSITE" id="PS51511"/>
    </source>
</evidence>
<dbReference type="InterPro" id="IPR037789">
    <property type="entry name" value="FIP_classI"/>
</dbReference>
<feature type="compositionally biased region" description="Basic and acidic residues" evidence="6">
    <location>
        <begin position="831"/>
        <end position="842"/>
    </location>
</feature>
<feature type="compositionally biased region" description="Basic and acidic residues" evidence="6">
    <location>
        <begin position="1159"/>
        <end position="1170"/>
    </location>
</feature>
<keyword evidence="3" id="KW-0597">Phosphoprotein</keyword>
<feature type="compositionally biased region" description="Polar residues" evidence="6">
    <location>
        <begin position="187"/>
        <end position="201"/>
    </location>
</feature>
<dbReference type="Gene3D" id="1.20.5.2440">
    <property type="match status" value="1"/>
</dbReference>
<feature type="compositionally biased region" description="Polar residues" evidence="6">
    <location>
        <begin position="1146"/>
        <end position="1157"/>
    </location>
</feature>
<dbReference type="GO" id="GO:0055037">
    <property type="term" value="C:recycling endosome"/>
    <property type="evidence" value="ECO:0007669"/>
    <property type="project" value="UniProtKB-SubCell"/>
</dbReference>
<dbReference type="InterPro" id="IPR000008">
    <property type="entry name" value="C2_dom"/>
</dbReference>
<feature type="compositionally biased region" description="Polar residues" evidence="6">
    <location>
        <begin position="389"/>
        <end position="411"/>
    </location>
</feature>
<keyword evidence="5" id="KW-0653">Protein transport</keyword>
<evidence type="ECO:0000256" key="1">
    <source>
        <dbReference type="ARBA" id="ARBA00004172"/>
    </source>
</evidence>
<feature type="compositionally biased region" description="Basic and acidic residues" evidence="6">
    <location>
        <begin position="749"/>
        <end position="763"/>
    </location>
</feature>
<feature type="domain" description="C2" evidence="7">
    <location>
        <begin position="1"/>
        <end position="80"/>
    </location>
</feature>
<evidence type="ECO:0000313" key="9">
    <source>
        <dbReference type="Ensembl" id="ENSOKIP00005006747.1"/>
    </source>
</evidence>
<feature type="compositionally biased region" description="Polar residues" evidence="6">
    <location>
        <begin position="700"/>
        <end position="714"/>
    </location>
</feature>
<evidence type="ECO:0000256" key="3">
    <source>
        <dbReference type="ARBA" id="ARBA00022553"/>
    </source>
</evidence>
<dbReference type="InterPro" id="IPR019018">
    <property type="entry name" value="Rab-bd_FIP-RBD"/>
</dbReference>
<dbReference type="PANTHER" id="PTHR15746:SF22">
    <property type="entry name" value="RAB11 FAMILY-INTERACTING PROTEIN 1"/>
    <property type="match status" value="1"/>
</dbReference>
<organism evidence="9 10">
    <name type="scientific">Oncorhynchus kisutch</name>
    <name type="common">Coho salmon</name>
    <name type="synonym">Salmo kisutch</name>
    <dbReference type="NCBI Taxonomy" id="8019"/>
    <lineage>
        <taxon>Eukaryota</taxon>
        <taxon>Metazoa</taxon>
        <taxon>Chordata</taxon>
        <taxon>Craniata</taxon>
        <taxon>Vertebrata</taxon>
        <taxon>Euteleostomi</taxon>
        <taxon>Actinopterygii</taxon>
        <taxon>Neopterygii</taxon>
        <taxon>Teleostei</taxon>
        <taxon>Protacanthopterygii</taxon>
        <taxon>Salmoniformes</taxon>
        <taxon>Salmonidae</taxon>
        <taxon>Salmoninae</taxon>
        <taxon>Oncorhynchus</taxon>
    </lineage>
</organism>
<reference evidence="9" key="2">
    <citation type="submission" date="2025-09" db="UniProtKB">
        <authorList>
            <consortium name="Ensembl"/>
        </authorList>
    </citation>
    <scope>IDENTIFICATION</scope>
</reference>
<feature type="compositionally biased region" description="Polar residues" evidence="6">
    <location>
        <begin position="314"/>
        <end position="329"/>
    </location>
</feature>
<proteinExistence type="predicted"/>
<reference evidence="9" key="1">
    <citation type="submission" date="2025-08" db="UniProtKB">
        <authorList>
            <consortium name="Ensembl"/>
        </authorList>
    </citation>
    <scope>IDENTIFICATION</scope>
</reference>
<sequence>MQVAKDKFSTSVAEKCVAPVWKEEATFDLPLFHHGNAERCTLYIIVMHRALVGLDKLLGRAVINLLDLHDNSARKKTDWYKLLDKNGKEDKVRGEVMMDIQFMRNNLTASMFDLSMQDKPRSRIGKLKDKVRGKKKDSFSDSASAIVPSFSQVVTDSEGEADSHSVCPESPGAKKKSKLKSLFAPKSNLQRNVSQSMSTLGTLPEKNASLGGSRSSGLNVDSPDVKKKFKFLGHKRTGSNDSKVSTGPFSLLGRSKQKEDPNSTCINGNHVYAEEVPVPAPRHAANPFKDILLSPDLPIPFEESPVDHQKGVCGTNTPSAAVFNSNRTAKVSAVKPRLESLKQPETPNSDSHRQQSPSLSCAESPLSSVPSESPDMFSNLHSSLAPPKTRSTSESPCSSTENLTAIGSSPIGSERKRQAPLPPSPMELHGNPNAGSRSVSANCGSLVSIKEVEAKRPPLPLPDYDRLFPQKRHGVQGQTQWDHIIAEVNQRQQEYTSQLIGEEMSVDGPGLDSPAPPHNDKYLYLKERASERLNQQQTQVQEVQSSSWRRVGPNSSPALIPPPKPGAAAPPRLVMDSNKKQGQNTAQANPSVERHNAFVSKVLGSTIPMAQSSNVPSVKPWEDARKVPKTSVALASEGHSVLPIEKPTRLTLTEVLVSSCTDERKGLPNALKEIPATKPRQRLTSKEPVRQVDPEPKAAESTTNVQQENRSEMSAASIDMRVSSPVMAKNTEVTANSEKQPSPDSVESDNNKKQLERFMKETFSEPDPFPIAEVLPKYPWAQPEQSHSGDDLFSGGPQKEDKLELGMKTDDLDKHFTPNNSTDPSSSCNDSDSKHPEEKPEEPSPTFQRGFSQRKRERADFDSPAPPLTDKYSYLQERAAERLNQQRTQVQEVQSSSWRRVGPNSSPALIPPPKPRRLEADSNKKQSQSTAQNNPSVERHNTFVSKVLVSTNPMAQSRDVPSVKPREDARKVFNTSVSSANDGKSVLRLEKPNRPTPQVLVSGSSVELKGLPNAPKEIPSAKPRQSLVSKEQADPELTSAEHTTVQQENRSEMRAVSTPDIMESSPTMAKATDSVESNIHKKQLELIMKETFDDPFPIAEILPKDPWAQLEQSHSGDDLFSVGPQKDDKLEQRLTTDDLVKLFVPNNPTDLFSSCNDSDSEKHPEEEKTGRPSPAFQRLFSQRKNKRAAPQPPANLSNKGAMGKGELVKQDPSPRENETIRLATTRSVKLEPQPKNTRQRNLYSREKVEPQARKEKWTDPFTFSRMSSDLTSPEPPQSVGEPKPQAGAEGKTLLRAWVSTSEVQPLTVLSSNGDRTDLTPLRPHPVKPMSSMESHALINTPVVREMKTYDSSLGNMKAPGKVESGPYTQLTQEELITLVVKQQTELSKKDFKIVELEEYIDNLLVRVIEEKPSILQGLNSPKHAL</sequence>
<feature type="compositionally biased region" description="Polar residues" evidence="6">
    <location>
        <begin position="239"/>
        <end position="248"/>
    </location>
</feature>
<feature type="compositionally biased region" description="Basic and acidic residues" evidence="6">
    <location>
        <begin position="1125"/>
        <end position="1140"/>
    </location>
</feature>
<dbReference type="SUPFAM" id="SSF49562">
    <property type="entry name" value="C2 domain (Calcium/lipid-binding domain, CaLB)"/>
    <property type="match status" value="1"/>
</dbReference>
<dbReference type="InterPro" id="IPR035892">
    <property type="entry name" value="C2_domain_sf"/>
</dbReference>
<evidence type="ECO:0000256" key="5">
    <source>
        <dbReference type="ARBA" id="ARBA00022927"/>
    </source>
</evidence>
<keyword evidence="10" id="KW-1185">Reference proteome</keyword>
<dbReference type="Pfam" id="PF09457">
    <property type="entry name" value="RBD-FIP"/>
    <property type="match status" value="1"/>
</dbReference>
<name>A0A8C7CYD6_ONCKI</name>
<dbReference type="GeneTree" id="ENSGT00940000165511"/>
<feature type="compositionally biased region" description="Polar residues" evidence="6">
    <location>
        <begin position="973"/>
        <end position="982"/>
    </location>
</feature>
<dbReference type="Ensembl" id="ENSOKIT00005007217.1">
    <property type="protein sequence ID" value="ENSOKIP00005006747.1"/>
    <property type="gene ID" value="ENSOKIG00005003133.1"/>
</dbReference>
<feature type="region of interest" description="Disordered" evidence="6">
    <location>
        <begin position="1107"/>
        <end position="1288"/>
    </location>
</feature>
<gene>
    <name evidence="9" type="primary">LOC109879590</name>
</gene>
<feature type="compositionally biased region" description="Polar residues" evidence="6">
    <location>
        <begin position="817"/>
        <end position="830"/>
    </location>
</feature>
<feature type="compositionally biased region" description="Low complexity" evidence="6">
    <location>
        <begin position="363"/>
        <end position="374"/>
    </location>
</feature>
<dbReference type="PROSITE" id="PS51511">
    <property type="entry name" value="FIP_RBD"/>
    <property type="match status" value="1"/>
</dbReference>
<feature type="compositionally biased region" description="Basic and acidic residues" evidence="6">
    <location>
        <begin position="1243"/>
        <end position="1258"/>
    </location>
</feature>
<evidence type="ECO:0000313" key="10">
    <source>
        <dbReference type="Proteomes" id="UP000694557"/>
    </source>
</evidence>
<dbReference type="PROSITE" id="PS50004">
    <property type="entry name" value="C2"/>
    <property type="match status" value="1"/>
</dbReference>
<protein>
    <submittedName>
        <fullName evidence="9">Rab11 family-interacting protein 1-like</fullName>
    </submittedName>
</protein>
<keyword evidence="4" id="KW-0967">Endosome</keyword>
<evidence type="ECO:0000256" key="6">
    <source>
        <dbReference type="SAM" id="MobiDB-lite"/>
    </source>
</evidence>
<feature type="compositionally biased region" description="Basic and acidic residues" evidence="6">
    <location>
        <begin position="684"/>
        <end position="698"/>
    </location>
</feature>
<dbReference type="GO" id="GO:0015031">
    <property type="term" value="P:protein transport"/>
    <property type="evidence" value="ECO:0007669"/>
    <property type="project" value="UniProtKB-KW"/>
</dbReference>
<feature type="compositionally biased region" description="Polar residues" evidence="6">
    <location>
        <begin position="580"/>
        <end position="590"/>
    </location>
</feature>
<feature type="region of interest" description="Disordered" evidence="6">
    <location>
        <begin position="154"/>
        <end position="219"/>
    </location>
</feature>
<feature type="region of interest" description="Disordered" evidence="6">
    <location>
        <begin position="302"/>
        <end position="440"/>
    </location>
</feature>
<evidence type="ECO:0000256" key="2">
    <source>
        <dbReference type="ARBA" id="ARBA00022448"/>
    </source>
</evidence>
<feature type="compositionally biased region" description="Basic and acidic residues" evidence="6">
    <location>
        <begin position="798"/>
        <end position="816"/>
    </location>
</feature>
<feature type="region of interest" description="Disordered" evidence="6">
    <location>
        <begin position="668"/>
        <end position="1075"/>
    </location>
</feature>
<dbReference type="PANTHER" id="PTHR15746">
    <property type="entry name" value="RAB11-RELATED"/>
    <property type="match status" value="1"/>
</dbReference>